<dbReference type="Gene3D" id="3.10.20.90">
    <property type="entry name" value="Phosphatidylinositol 3-kinase Catalytic Subunit, Chain A, domain 1"/>
    <property type="match status" value="1"/>
</dbReference>
<gene>
    <name evidence="6" type="ORF">QR680_008187</name>
</gene>
<dbReference type="SUPFAM" id="SSF54236">
    <property type="entry name" value="Ubiquitin-like"/>
    <property type="match status" value="1"/>
</dbReference>
<dbReference type="GO" id="GO:0019776">
    <property type="term" value="F:Atg8-family ligase activity"/>
    <property type="evidence" value="ECO:0007669"/>
    <property type="project" value="TreeGrafter"/>
</dbReference>
<dbReference type="Proteomes" id="UP001175271">
    <property type="component" value="Unassembled WGS sequence"/>
</dbReference>
<evidence type="ECO:0000313" key="6">
    <source>
        <dbReference type="EMBL" id="KAK0423526.1"/>
    </source>
</evidence>
<keyword evidence="7" id="KW-1185">Reference proteome</keyword>
<comment type="subunit">
    <text evidence="4">Forms a conjugate with ATG5.</text>
</comment>
<dbReference type="Pfam" id="PF04110">
    <property type="entry name" value="APG12"/>
    <property type="match status" value="1"/>
</dbReference>
<dbReference type="PANTHER" id="PTHR13385">
    <property type="entry name" value="AUTOPHAGY PROTEIN 12"/>
    <property type="match status" value="1"/>
</dbReference>
<dbReference type="GO" id="GO:0061723">
    <property type="term" value="P:glycophagy"/>
    <property type="evidence" value="ECO:0007669"/>
    <property type="project" value="TreeGrafter"/>
</dbReference>
<dbReference type="GO" id="GO:0000421">
    <property type="term" value="C:autophagosome membrane"/>
    <property type="evidence" value="ECO:0007669"/>
    <property type="project" value="TreeGrafter"/>
</dbReference>
<dbReference type="GO" id="GO:0034274">
    <property type="term" value="C:Atg12-Atg5-Atg16 complex"/>
    <property type="evidence" value="ECO:0007669"/>
    <property type="project" value="TreeGrafter"/>
</dbReference>
<dbReference type="AlphaFoldDB" id="A0AA39M6L7"/>
<comment type="similarity">
    <text evidence="4">Belongs to the ATG12 family.</text>
</comment>
<dbReference type="InterPro" id="IPR029071">
    <property type="entry name" value="Ubiquitin-like_domsf"/>
</dbReference>
<dbReference type="InterPro" id="IPR007242">
    <property type="entry name" value="Atg12"/>
</dbReference>
<feature type="region of interest" description="Disordered" evidence="5">
    <location>
        <begin position="1"/>
        <end position="31"/>
    </location>
</feature>
<dbReference type="GO" id="GO:0000422">
    <property type="term" value="P:autophagy of mitochondrion"/>
    <property type="evidence" value="ECO:0007669"/>
    <property type="project" value="TreeGrafter"/>
</dbReference>
<accession>A0AA39M6L7</accession>
<keyword evidence="3 4" id="KW-0072">Autophagy</keyword>
<protein>
    <recommendedName>
        <fullName evidence="4">Ubiquitin-like protein ATG12</fullName>
    </recommendedName>
</protein>
<keyword evidence="1 4" id="KW-1017">Isopeptide bond</keyword>
<feature type="compositionally biased region" description="Pro residues" evidence="5">
    <location>
        <begin position="1"/>
        <end position="20"/>
    </location>
</feature>
<dbReference type="GO" id="GO:0097352">
    <property type="term" value="P:autophagosome maturation"/>
    <property type="evidence" value="ECO:0007669"/>
    <property type="project" value="TreeGrafter"/>
</dbReference>
<comment type="caution">
    <text evidence="6">The sequence shown here is derived from an EMBL/GenBank/DDBJ whole genome shotgun (WGS) entry which is preliminary data.</text>
</comment>
<evidence type="ECO:0000256" key="3">
    <source>
        <dbReference type="ARBA" id="ARBA00023006"/>
    </source>
</evidence>
<evidence type="ECO:0000313" key="7">
    <source>
        <dbReference type="Proteomes" id="UP001175271"/>
    </source>
</evidence>
<dbReference type="GO" id="GO:0000045">
    <property type="term" value="P:autophagosome assembly"/>
    <property type="evidence" value="ECO:0007669"/>
    <property type="project" value="InterPro"/>
</dbReference>
<name>A0AA39M6L7_9BILA</name>
<comment type="function">
    <text evidence="4">Ubiquitin-like protein involved in autophagic vesicle formation.</text>
</comment>
<dbReference type="PANTHER" id="PTHR13385:SF0">
    <property type="entry name" value="UBIQUITIN-LIKE PROTEIN ATG12"/>
    <property type="match status" value="1"/>
</dbReference>
<dbReference type="GO" id="GO:0034045">
    <property type="term" value="C:phagophore assembly site membrane"/>
    <property type="evidence" value="ECO:0007669"/>
    <property type="project" value="TreeGrafter"/>
</dbReference>
<evidence type="ECO:0000256" key="4">
    <source>
        <dbReference type="RuleBase" id="RU361201"/>
    </source>
</evidence>
<evidence type="ECO:0000256" key="5">
    <source>
        <dbReference type="SAM" id="MobiDB-lite"/>
    </source>
</evidence>
<reference evidence="6" key="1">
    <citation type="submission" date="2023-06" db="EMBL/GenBank/DDBJ databases">
        <title>Genomic analysis of the entomopathogenic nematode Steinernema hermaphroditum.</title>
        <authorList>
            <person name="Schwarz E.M."/>
            <person name="Heppert J.K."/>
            <person name="Baniya A."/>
            <person name="Schwartz H.T."/>
            <person name="Tan C.-H."/>
            <person name="Antoshechkin I."/>
            <person name="Sternberg P.W."/>
            <person name="Goodrich-Blair H."/>
            <person name="Dillman A.R."/>
        </authorList>
    </citation>
    <scope>NUCLEOTIDE SEQUENCE</scope>
    <source>
        <strain evidence="6">PS9179</strain>
        <tissue evidence="6">Whole animal</tissue>
    </source>
</reference>
<sequence length="129" mass="13879">MSEPNTPTPPKSASPPPSTPSTPTTPAVPLGSEKITVMMKAVGGGDTPIMKQTTWSIEPTKTIAELTSFTRRYLNLTENMNLFFFVNDSFVPHPDHSVGNLYTCFANGSKTAKGAPKLVLQYSVTPTYG</sequence>
<proteinExistence type="inferred from homology"/>
<dbReference type="EMBL" id="JAUCMV010000001">
    <property type="protein sequence ID" value="KAK0423526.1"/>
    <property type="molecule type" value="Genomic_DNA"/>
</dbReference>
<dbReference type="CDD" id="cd01612">
    <property type="entry name" value="Ubl_ATG12"/>
    <property type="match status" value="1"/>
</dbReference>
<keyword evidence="2 4" id="KW-0833">Ubl conjugation pathway</keyword>
<organism evidence="6 7">
    <name type="scientific">Steinernema hermaphroditum</name>
    <dbReference type="NCBI Taxonomy" id="289476"/>
    <lineage>
        <taxon>Eukaryota</taxon>
        <taxon>Metazoa</taxon>
        <taxon>Ecdysozoa</taxon>
        <taxon>Nematoda</taxon>
        <taxon>Chromadorea</taxon>
        <taxon>Rhabditida</taxon>
        <taxon>Tylenchina</taxon>
        <taxon>Panagrolaimomorpha</taxon>
        <taxon>Strongyloidoidea</taxon>
        <taxon>Steinernematidae</taxon>
        <taxon>Steinernema</taxon>
    </lineage>
</organism>
<evidence type="ECO:0000256" key="2">
    <source>
        <dbReference type="ARBA" id="ARBA00022786"/>
    </source>
</evidence>
<evidence type="ECO:0000256" key="1">
    <source>
        <dbReference type="ARBA" id="ARBA00022499"/>
    </source>
</evidence>
<dbReference type="GO" id="GO:0034727">
    <property type="term" value="P:piecemeal microautophagy of the nucleus"/>
    <property type="evidence" value="ECO:0007669"/>
    <property type="project" value="TreeGrafter"/>
</dbReference>